<comment type="caution">
    <text evidence="1">The sequence shown here is derived from an EMBL/GenBank/DDBJ whole genome shotgun (WGS) entry which is preliminary data.</text>
</comment>
<proteinExistence type="predicted"/>
<dbReference type="Proteomes" id="UP000274822">
    <property type="component" value="Unassembled WGS sequence"/>
</dbReference>
<name>A0A433QI59_9FUNG</name>
<dbReference type="EMBL" id="RBNJ01005089">
    <property type="protein sequence ID" value="RUS29510.1"/>
    <property type="molecule type" value="Genomic_DNA"/>
</dbReference>
<dbReference type="AlphaFoldDB" id="A0A433QI59"/>
<accession>A0A433QI59</accession>
<organism evidence="1 2">
    <name type="scientific">Jimgerdemannia flammicorona</name>
    <dbReference type="NCBI Taxonomy" id="994334"/>
    <lineage>
        <taxon>Eukaryota</taxon>
        <taxon>Fungi</taxon>
        <taxon>Fungi incertae sedis</taxon>
        <taxon>Mucoromycota</taxon>
        <taxon>Mucoromycotina</taxon>
        <taxon>Endogonomycetes</taxon>
        <taxon>Endogonales</taxon>
        <taxon>Endogonaceae</taxon>
        <taxon>Jimgerdemannia</taxon>
    </lineage>
</organism>
<evidence type="ECO:0008006" key="3">
    <source>
        <dbReference type="Google" id="ProtNLM"/>
    </source>
</evidence>
<keyword evidence="2" id="KW-1185">Reference proteome</keyword>
<evidence type="ECO:0000313" key="1">
    <source>
        <dbReference type="EMBL" id="RUS29510.1"/>
    </source>
</evidence>
<gene>
    <name evidence="1" type="ORF">BC938DRAFT_480567</name>
</gene>
<protein>
    <recommendedName>
        <fullName evidence="3">RRM domain-containing protein</fullName>
    </recommendedName>
</protein>
<sequence length="242" mass="26459">MSTTVSGMVKNIFYKSFPFLRASSRDDEGTHKVALVHFERESAAKTAILLTNALIDDSHITVEPYFKDVASSSSAEECTEPANGQQEHKIKTNIIVEILASGYKIQDQIIAKGLEYDAKYGVSSIVQGYLTRIQNNGMPYVKAVDEKYHVYDTVTAKATEIDAKYDIQGKALNAAQTAQTHAKTALSTPTGQRVQEFATQTLAQIAAVHAEAKRIAVSVLFFGFGFVPSSSGVLDGVKRFRK</sequence>
<reference evidence="1 2" key="1">
    <citation type="journal article" date="2018" name="New Phytol.">
        <title>Phylogenomics of Endogonaceae and evolution of mycorrhizas within Mucoromycota.</title>
        <authorList>
            <person name="Chang Y."/>
            <person name="Desiro A."/>
            <person name="Na H."/>
            <person name="Sandor L."/>
            <person name="Lipzen A."/>
            <person name="Clum A."/>
            <person name="Barry K."/>
            <person name="Grigoriev I.V."/>
            <person name="Martin F.M."/>
            <person name="Stajich J.E."/>
            <person name="Smith M.E."/>
            <person name="Bonito G."/>
            <person name="Spatafora J.W."/>
        </authorList>
    </citation>
    <scope>NUCLEOTIDE SEQUENCE [LARGE SCALE GENOMIC DNA]</scope>
    <source>
        <strain evidence="1 2">AD002</strain>
    </source>
</reference>
<evidence type="ECO:0000313" key="2">
    <source>
        <dbReference type="Proteomes" id="UP000274822"/>
    </source>
</evidence>